<dbReference type="RefSeq" id="WP_204607988.1">
    <property type="nucleotide sequence ID" value="NZ_BAAAJX010000014.1"/>
</dbReference>
<proteinExistence type="predicted"/>
<dbReference type="Pfam" id="PF11452">
    <property type="entry name" value="DUF3000"/>
    <property type="match status" value="1"/>
</dbReference>
<protein>
    <recommendedName>
        <fullName evidence="3">DUF3000 domain-containing protein</fullName>
    </recommendedName>
</protein>
<evidence type="ECO:0000313" key="1">
    <source>
        <dbReference type="EMBL" id="GAA1494188.1"/>
    </source>
</evidence>
<evidence type="ECO:0008006" key="3">
    <source>
        <dbReference type="Google" id="ProtNLM"/>
    </source>
</evidence>
<accession>A0ABP4K7C0</accession>
<keyword evidence="2" id="KW-1185">Reference proteome</keyword>
<comment type="caution">
    <text evidence="1">The sequence shown here is derived from an EMBL/GenBank/DDBJ whole genome shotgun (WGS) entry which is preliminary data.</text>
</comment>
<dbReference type="EMBL" id="BAAAJX010000014">
    <property type="protein sequence ID" value="GAA1494188.1"/>
    <property type="molecule type" value="Genomic_DNA"/>
</dbReference>
<evidence type="ECO:0000313" key="2">
    <source>
        <dbReference type="Proteomes" id="UP001501742"/>
    </source>
</evidence>
<name>A0ABP4K7C0_9MICO</name>
<organism evidence="1 2">
    <name type="scientific">Curtobacterium herbarum</name>
    <dbReference type="NCBI Taxonomy" id="150122"/>
    <lineage>
        <taxon>Bacteria</taxon>
        <taxon>Bacillati</taxon>
        <taxon>Actinomycetota</taxon>
        <taxon>Actinomycetes</taxon>
        <taxon>Micrococcales</taxon>
        <taxon>Microbacteriaceae</taxon>
        <taxon>Curtobacterium</taxon>
    </lineage>
</organism>
<dbReference type="Proteomes" id="UP001501742">
    <property type="component" value="Unassembled WGS sequence"/>
</dbReference>
<sequence>MPESRDPDAEPEAFARLRAFVSSGRTRTETTVTEIPSPSRIAPFSLALAADVSGAVHGVDSDLGTGRFIALHDPAEPEGWGGAYRIVTFAQAPLEPEIGVDEFVADVTWSWLVDALDAHGARYGNASGTATKIISRGYGELAAQGDGAQLELRASWTPLDDDLTPHVQAWEEIVAMLAGLPPASDGVSLLAPRRLARD</sequence>
<reference evidence="2" key="1">
    <citation type="journal article" date="2019" name="Int. J. Syst. Evol. Microbiol.">
        <title>The Global Catalogue of Microorganisms (GCM) 10K type strain sequencing project: providing services to taxonomists for standard genome sequencing and annotation.</title>
        <authorList>
            <consortium name="The Broad Institute Genomics Platform"/>
            <consortium name="The Broad Institute Genome Sequencing Center for Infectious Disease"/>
            <person name="Wu L."/>
            <person name="Ma J."/>
        </authorList>
    </citation>
    <scope>NUCLEOTIDE SEQUENCE [LARGE SCALE GENOMIC DNA]</scope>
    <source>
        <strain evidence="2">JCM 12140</strain>
    </source>
</reference>
<gene>
    <name evidence="1" type="ORF">GCM10009627_25340</name>
</gene>
<dbReference type="InterPro" id="IPR021555">
    <property type="entry name" value="DUF3000"/>
</dbReference>